<feature type="domain" description="Pectinesterase catalytic" evidence="11">
    <location>
        <begin position="28"/>
        <end position="300"/>
    </location>
</feature>
<organism evidence="12 13">
    <name type="scientific">Melanomma pulvis-pyrius CBS 109.77</name>
    <dbReference type="NCBI Taxonomy" id="1314802"/>
    <lineage>
        <taxon>Eukaryota</taxon>
        <taxon>Fungi</taxon>
        <taxon>Dikarya</taxon>
        <taxon>Ascomycota</taxon>
        <taxon>Pezizomycotina</taxon>
        <taxon>Dothideomycetes</taxon>
        <taxon>Pleosporomycetidae</taxon>
        <taxon>Pleosporales</taxon>
        <taxon>Melanommataceae</taxon>
        <taxon>Melanomma</taxon>
    </lineage>
</organism>
<comment type="pathway">
    <text evidence="2">Glycan metabolism; pectin degradation; 2-dehydro-3-deoxy-D-gluconate from pectin: step 1/5.</text>
</comment>
<protein>
    <recommendedName>
        <fullName evidence="4">pectinesterase</fullName>
        <ecNumber evidence="4">3.1.1.11</ecNumber>
    </recommendedName>
</protein>
<evidence type="ECO:0000313" key="12">
    <source>
        <dbReference type="EMBL" id="KAF2799808.1"/>
    </source>
</evidence>
<dbReference type="Proteomes" id="UP000799757">
    <property type="component" value="Unassembled WGS sequence"/>
</dbReference>
<dbReference type="PANTHER" id="PTHR31321">
    <property type="entry name" value="ACYL-COA THIOESTER HYDROLASE YBHC-RELATED"/>
    <property type="match status" value="1"/>
</dbReference>
<evidence type="ECO:0000256" key="1">
    <source>
        <dbReference type="ARBA" id="ARBA00004613"/>
    </source>
</evidence>
<evidence type="ECO:0000256" key="7">
    <source>
        <dbReference type="ARBA" id="ARBA00022801"/>
    </source>
</evidence>
<keyword evidence="13" id="KW-1185">Reference proteome</keyword>
<dbReference type="EMBL" id="MU001758">
    <property type="protein sequence ID" value="KAF2799808.1"/>
    <property type="molecule type" value="Genomic_DNA"/>
</dbReference>
<dbReference type="GO" id="GO:0042545">
    <property type="term" value="P:cell wall modification"/>
    <property type="evidence" value="ECO:0007669"/>
    <property type="project" value="InterPro"/>
</dbReference>
<evidence type="ECO:0000256" key="3">
    <source>
        <dbReference type="ARBA" id="ARBA00008891"/>
    </source>
</evidence>
<evidence type="ECO:0000256" key="2">
    <source>
        <dbReference type="ARBA" id="ARBA00005184"/>
    </source>
</evidence>
<evidence type="ECO:0000256" key="9">
    <source>
        <dbReference type="ARBA" id="ARBA00047928"/>
    </source>
</evidence>
<keyword evidence="5" id="KW-0964">Secreted</keyword>
<dbReference type="InterPro" id="IPR012334">
    <property type="entry name" value="Pectin_lyas_fold"/>
</dbReference>
<proteinExistence type="inferred from homology"/>
<keyword evidence="6 10" id="KW-0732">Signal</keyword>
<evidence type="ECO:0000256" key="4">
    <source>
        <dbReference type="ARBA" id="ARBA00013229"/>
    </source>
</evidence>
<comment type="subcellular location">
    <subcellularLocation>
        <location evidence="1">Secreted</location>
    </subcellularLocation>
</comment>
<dbReference type="AlphaFoldDB" id="A0A6A6XU80"/>
<feature type="signal peptide" evidence="10">
    <location>
        <begin position="1"/>
        <end position="16"/>
    </location>
</feature>
<name>A0A6A6XU80_9PLEO</name>
<feature type="chain" id="PRO_5025673290" description="pectinesterase" evidence="10">
    <location>
        <begin position="17"/>
        <end position="335"/>
    </location>
</feature>
<keyword evidence="7" id="KW-0378">Hydrolase</keyword>
<evidence type="ECO:0000256" key="6">
    <source>
        <dbReference type="ARBA" id="ARBA00022729"/>
    </source>
</evidence>
<comment type="similarity">
    <text evidence="3">Belongs to the pectinesterase family.</text>
</comment>
<dbReference type="InterPro" id="IPR011050">
    <property type="entry name" value="Pectin_lyase_fold/virulence"/>
</dbReference>
<dbReference type="InterPro" id="IPR000070">
    <property type="entry name" value="Pectinesterase_cat"/>
</dbReference>
<dbReference type="EC" id="3.1.1.11" evidence="4"/>
<dbReference type="UniPathway" id="UPA00545">
    <property type="reaction ID" value="UER00823"/>
</dbReference>
<dbReference type="FunFam" id="2.160.20.10:FF:000014">
    <property type="entry name" value="Pectinesterase"/>
    <property type="match status" value="1"/>
</dbReference>
<dbReference type="GO" id="GO:0045490">
    <property type="term" value="P:pectin catabolic process"/>
    <property type="evidence" value="ECO:0007669"/>
    <property type="project" value="UniProtKB-UniPathway"/>
</dbReference>
<gene>
    <name evidence="12" type="ORF">K505DRAFT_386551</name>
</gene>
<comment type="catalytic activity">
    <reaction evidence="9">
        <text>[(1-&gt;4)-alpha-D-galacturonosyl methyl ester](n) + n H2O = [(1-&gt;4)-alpha-D-galacturonosyl](n) + n methanol + n H(+)</text>
        <dbReference type="Rhea" id="RHEA:22380"/>
        <dbReference type="Rhea" id="RHEA-COMP:14570"/>
        <dbReference type="Rhea" id="RHEA-COMP:14573"/>
        <dbReference type="ChEBI" id="CHEBI:15377"/>
        <dbReference type="ChEBI" id="CHEBI:15378"/>
        <dbReference type="ChEBI" id="CHEBI:17790"/>
        <dbReference type="ChEBI" id="CHEBI:140522"/>
        <dbReference type="ChEBI" id="CHEBI:140523"/>
        <dbReference type="EC" id="3.1.1.11"/>
    </reaction>
</comment>
<sequence>MIYLFLYLIFLSSSHASPYTAPPPGALIVAKTNATYHTIQSAINALNTTSVAPQTIFIHAGTYAEQVSIPLLRSPLTIYGATNNTFSYASNTVTLTSSRSQANTPGGNDATATLRAWTSDLKVYNLNIVNGYGKGSQAVALSSQRSGQGYYGCQFWGYQDTVLVNEGKSLIAGGLVVGVTDFVFGMRGVSWWEGVDVRVLGAGLGYITASGRSSATDPSYFVFNNCSVAASPSATVPAGAFYLGRPWREYARVVFQSSHLSNIINPTGWRIWNIGDENTEHVMFGEWGNTGPGAAGNGSVTKRAKFSTRLDRPVGREEVLGTGWERETWADRNHF</sequence>
<dbReference type="OrthoDB" id="2019149at2759"/>
<dbReference type="GO" id="GO:0030599">
    <property type="term" value="F:pectinesterase activity"/>
    <property type="evidence" value="ECO:0007669"/>
    <property type="project" value="UniProtKB-EC"/>
</dbReference>
<keyword evidence="8" id="KW-0063">Aspartyl esterase</keyword>
<evidence type="ECO:0000256" key="8">
    <source>
        <dbReference type="ARBA" id="ARBA00023085"/>
    </source>
</evidence>
<dbReference type="PANTHER" id="PTHR31321:SF127">
    <property type="entry name" value="PECTINESTERASE"/>
    <property type="match status" value="1"/>
</dbReference>
<dbReference type="SUPFAM" id="SSF51126">
    <property type="entry name" value="Pectin lyase-like"/>
    <property type="match status" value="1"/>
</dbReference>
<dbReference type="GO" id="GO:0005576">
    <property type="term" value="C:extracellular region"/>
    <property type="evidence" value="ECO:0007669"/>
    <property type="project" value="UniProtKB-SubCell"/>
</dbReference>
<accession>A0A6A6XU80</accession>
<evidence type="ECO:0000313" key="13">
    <source>
        <dbReference type="Proteomes" id="UP000799757"/>
    </source>
</evidence>
<reference evidence="12" key="1">
    <citation type="journal article" date="2020" name="Stud. Mycol.">
        <title>101 Dothideomycetes genomes: a test case for predicting lifestyles and emergence of pathogens.</title>
        <authorList>
            <person name="Haridas S."/>
            <person name="Albert R."/>
            <person name="Binder M."/>
            <person name="Bloem J."/>
            <person name="Labutti K."/>
            <person name="Salamov A."/>
            <person name="Andreopoulos B."/>
            <person name="Baker S."/>
            <person name="Barry K."/>
            <person name="Bills G."/>
            <person name="Bluhm B."/>
            <person name="Cannon C."/>
            <person name="Castanera R."/>
            <person name="Culley D."/>
            <person name="Daum C."/>
            <person name="Ezra D."/>
            <person name="Gonzalez J."/>
            <person name="Henrissat B."/>
            <person name="Kuo A."/>
            <person name="Liang C."/>
            <person name="Lipzen A."/>
            <person name="Lutzoni F."/>
            <person name="Magnuson J."/>
            <person name="Mondo S."/>
            <person name="Nolan M."/>
            <person name="Ohm R."/>
            <person name="Pangilinan J."/>
            <person name="Park H.-J."/>
            <person name="Ramirez L."/>
            <person name="Alfaro M."/>
            <person name="Sun H."/>
            <person name="Tritt A."/>
            <person name="Yoshinaga Y."/>
            <person name="Zwiers L.-H."/>
            <person name="Turgeon B."/>
            <person name="Goodwin S."/>
            <person name="Spatafora J."/>
            <person name="Crous P."/>
            <person name="Grigoriev I."/>
        </authorList>
    </citation>
    <scope>NUCLEOTIDE SEQUENCE</scope>
    <source>
        <strain evidence="12">CBS 109.77</strain>
    </source>
</reference>
<evidence type="ECO:0000256" key="10">
    <source>
        <dbReference type="SAM" id="SignalP"/>
    </source>
</evidence>
<evidence type="ECO:0000256" key="5">
    <source>
        <dbReference type="ARBA" id="ARBA00022525"/>
    </source>
</evidence>
<dbReference type="Pfam" id="PF01095">
    <property type="entry name" value="Pectinesterase"/>
    <property type="match status" value="1"/>
</dbReference>
<evidence type="ECO:0000259" key="11">
    <source>
        <dbReference type="Pfam" id="PF01095"/>
    </source>
</evidence>
<dbReference type="Gene3D" id="2.160.20.10">
    <property type="entry name" value="Single-stranded right-handed beta-helix, Pectin lyase-like"/>
    <property type="match status" value="1"/>
</dbReference>